<dbReference type="GO" id="GO:0016747">
    <property type="term" value="F:acyltransferase activity, transferring groups other than amino-acyl groups"/>
    <property type="evidence" value="ECO:0007669"/>
    <property type="project" value="InterPro"/>
</dbReference>
<keyword evidence="1" id="KW-0808">Transferase</keyword>
<sequence>MTTPGNDLAGDDLDRIMAVMEAAFDPAYGEAWNRRQVEDALLLGNCHYGLIAADGNEPAPGEVAAGFFMSRTAYDEEELLLIAIAPQYRRLGLGRTLLARFADTARERGAERLLLEMRRGNPAEALYRSAGFTPIGLRPNYYRMPNGERIDAITFACEND</sequence>
<dbReference type="InterPro" id="IPR050680">
    <property type="entry name" value="YpeA/RimI_acetyltransf"/>
</dbReference>
<evidence type="ECO:0000259" key="3">
    <source>
        <dbReference type="PROSITE" id="PS51186"/>
    </source>
</evidence>
<evidence type="ECO:0000256" key="1">
    <source>
        <dbReference type="ARBA" id="ARBA00022679"/>
    </source>
</evidence>
<proteinExistence type="predicted"/>
<reference evidence="4" key="2">
    <citation type="submission" date="2020-09" db="EMBL/GenBank/DDBJ databases">
        <authorList>
            <person name="Sun Q."/>
            <person name="Kim S."/>
        </authorList>
    </citation>
    <scope>NUCLEOTIDE SEQUENCE</scope>
    <source>
        <strain evidence="4">KCTC 32422</strain>
    </source>
</reference>
<dbReference type="PROSITE" id="PS51186">
    <property type="entry name" value="GNAT"/>
    <property type="match status" value="1"/>
</dbReference>
<gene>
    <name evidence="4" type="ORF">GCM10011617_19650</name>
</gene>
<dbReference type="EMBL" id="BMZD01000004">
    <property type="protein sequence ID" value="GGZ99281.1"/>
    <property type="molecule type" value="Genomic_DNA"/>
</dbReference>
<dbReference type="AlphaFoldDB" id="A0A918RJX4"/>
<dbReference type="Proteomes" id="UP000634139">
    <property type="component" value="Unassembled WGS sequence"/>
</dbReference>
<evidence type="ECO:0000256" key="2">
    <source>
        <dbReference type="ARBA" id="ARBA00023315"/>
    </source>
</evidence>
<keyword evidence="2" id="KW-0012">Acyltransferase</keyword>
<dbReference type="InterPro" id="IPR000182">
    <property type="entry name" value="GNAT_dom"/>
</dbReference>
<evidence type="ECO:0000313" key="4">
    <source>
        <dbReference type="EMBL" id="GGZ99281.1"/>
    </source>
</evidence>
<dbReference type="InterPro" id="IPR016181">
    <property type="entry name" value="Acyl_CoA_acyltransferase"/>
</dbReference>
<protein>
    <recommendedName>
        <fullName evidence="3">N-acetyltransferase domain-containing protein</fullName>
    </recommendedName>
</protein>
<keyword evidence="5" id="KW-1185">Reference proteome</keyword>
<dbReference type="CDD" id="cd04301">
    <property type="entry name" value="NAT_SF"/>
    <property type="match status" value="1"/>
</dbReference>
<dbReference type="RefSeq" id="WP_229822266.1">
    <property type="nucleotide sequence ID" value="NZ_BMZD01000004.1"/>
</dbReference>
<dbReference type="PANTHER" id="PTHR43420">
    <property type="entry name" value="ACETYLTRANSFERASE"/>
    <property type="match status" value="1"/>
</dbReference>
<dbReference type="Gene3D" id="3.40.630.30">
    <property type="match status" value="1"/>
</dbReference>
<feature type="domain" description="N-acetyltransferase" evidence="3">
    <location>
        <begin position="1"/>
        <end position="160"/>
    </location>
</feature>
<accession>A0A918RJX4</accession>
<reference evidence="4" key="1">
    <citation type="journal article" date="2014" name="Int. J. Syst. Evol. Microbiol.">
        <title>Complete genome sequence of Corynebacterium casei LMG S-19264T (=DSM 44701T), isolated from a smear-ripened cheese.</title>
        <authorList>
            <consortium name="US DOE Joint Genome Institute (JGI-PGF)"/>
            <person name="Walter F."/>
            <person name="Albersmeier A."/>
            <person name="Kalinowski J."/>
            <person name="Ruckert C."/>
        </authorList>
    </citation>
    <scope>NUCLEOTIDE SEQUENCE</scope>
    <source>
        <strain evidence="4">KCTC 32422</strain>
    </source>
</reference>
<dbReference type="Pfam" id="PF00583">
    <property type="entry name" value="Acetyltransf_1"/>
    <property type="match status" value="1"/>
</dbReference>
<evidence type="ECO:0000313" key="5">
    <source>
        <dbReference type="Proteomes" id="UP000634139"/>
    </source>
</evidence>
<dbReference type="SUPFAM" id="SSF55729">
    <property type="entry name" value="Acyl-CoA N-acyltransferases (Nat)"/>
    <property type="match status" value="1"/>
</dbReference>
<comment type="caution">
    <text evidence="4">The sequence shown here is derived from an EMBL/GenBank/DDBJ whole genome shotgun (WGS) entry which is preliminary data.</text>
</comment>
<dbReference type="PANTHER" id="PTHR43420:SF12">
    <property type="entry name" value="N-ACETYLTRANSFERASE DOMAIN-CONTAINING PROTEIN"/>
    <property type="match status" value="1"/>
</dbReference>
<organism evidence="4 5">
    <name type="scientific">Novosphingobium arvoryzae</name>
    <dbReference type="NCBI Taxonomy" id="1256514"/>
    <lineage>
        <taxon>Bacteria</taxon>
        <taxon>Pseudomonadati</taxon>
        <taxon>Pseudomonadota</taxon>
        <taxon>Alphaproteobacteria</taxon>
        <taxon>Sphingomonadales</taxon>
        <taxon>Sphingomonadaceae</taxon>
        <taxon>Novosphingobium</taxon>
    </lineage>
</organism>
<name>A0A918RJX4_9SPHN</name>